<evidence type="ECO:0000313" key="3">
    <source>
        <dbReference type="Proteomes" id="UP000256877"/>
    </source>
</evidence>
<dbReference type="AlphaFoldDB" id="A0A371R638"/>
<dbReference type="RefSeq" id="WP_116420541.1">
    <property type="nucleotide sequence ID" value="NZ_NMUE01000004.1"/>
</dbReference>
<dbReference type="EMBL" id="NMUF01000005">
    <property type="protein sequence ID" value="RFA99527.1"/>
    <property type="molecule type" value="Genomic_DNA"/>
</dbReference>
<dbReference type="Proteomes" id="UP000257123">
    <property type="component" value="Unassembled WGS sequence"/>
</dbReference>
<reference evidence="3 4" key="1">
    <citation type="submission" date="2017-07" db="EMBL/GenBank/DDBJ databases">
        <title>Draft genome sequence of aerobic hyperthermophilic archaea, Pyrobaculum aerophilum YKB31 and YKB32.</title>
        <authorList>
            <person name="Mochizuki T."/>
            <person name="Berliner A.J."/>
            <person name="Yoshida-Takashima Y."/>
            <person name="Takaki Y."/>
            <person name="Nunoura T."/>
            <person name="Takai K."/>
        </authorList>
    </citation>
    <scope>NUCLEOTIDE SEQUENCE [LARGE SCALE GENOMIC DNA]</scope>
    <source>
        <strain evidence="1 4">YKB31</strain>
        <strain evidence="2 3">YKB32</strain>
    </source>
</reference>
<proteinExistence type="predicted"/>
<dbReference type="EMBL" id="NMUE01000004">
    <property type="protein sequence ID" value="RFA97710.1"/>
    <property type="molecule type" value="Genomic_DNA"/>
</dbReference>
<sequence>MILVDTYAIIKHEPYVHQIDKDFDKMAAYIKARQESWKRWKKLIDKYGNETYVAYVVPCRIYTIEEFIDLANRLGVSDKIVRVVFYNYYKNGTYASLGVAGLEMGEDLRKRLEEERTFSYMSVGRHILLLRNATLREKWLRGEFNFTEAVEVGRAHIDVYVGAFVVNATLKELYELTQKEEVLMVDTPLDLIWRYRERGYKVEVRRLTYGDLYFDVYPGSDKDLCHLKKS</sequence>
<gene>
    <name evidence="1" type="ORF">CGL51_02290</name>
    <name evidence="2" type="ORF">CGL52_03055</name>
</gene>
<name>A0A371R638_9CREN</name>
<accession>A0A371R638</accession>
<evidence type="ECO:0000313" key="1">
    <source>
        <dbReference type="EMBL" id="RFA97710.1"/>
    </source>
</evidence>
<organism evidence="2 3">
    <name type="scientific">Pyrobaculum aerophilum</name>
    <dbReference type="NCBI Taxonomy" id="13773"/>
    <lineage>
        <taxon>Archaea</taxon>
        <taxon>Thermoproteota</taxon>
        <taxon>Thermoprotei</taxon>
        <taxon>Thermoproteales</taxon>
        <taxon>Thermoproteaceae</taxon>
        <taxon>Pyrobaculum</taxon>
    </lineage>
</organism>
<evidence type="ECO:0000313" key="2">
    <source>
        <dbReference type="EMBL" id="RFA99527.1"/>
    </source>
</evidence>
<evidence type="ECO:0000313" key="4">
    <source>
        <dbReference type="Proteomes" id="UP000257123"/>
    </source>
</evidence>
<dbReference type="Proteomes" id="UP000256877">
    <property type="component" value="Unassembled WGS sequence"/>
</dbReference>
<protein>
    <submittedName>
        <fullName evidence="2">Uncharacterized protein</fullName>
    </submittedName>
</protein>
<comment type="caution">
    <text evidence="2">The sequence shown here is derived from an EMBL/GenBank/DDBJ whole genome shotgun (WGS) entry which is preliminary data.</text>
</comment>